<dbReference type="EMBL" id="KV417532">
    <property type="protein sequence ID" value="KZP23413.1"/>
    <property type="molecule type" value="Genomic_DNA"/>
</dbReference>
<dbReference type="PANTHER" id="PTHR34315:SF4">
    <property type="entry name" value="INTRADIOL RING-CLEAVAGE DIOXYGENASES DOMAIN-CONTAINING PROTEIN"/>
    <property type="match status" value="1"/>
</dbReference>
<sequence length="271" mass="30159">MSCAPAVAQFTAERKPGRRKSWAAGPRSRGTKTSSIRWQEADICNNTRVLAPEVTQGSYYHSEAHLIRQNIETCLPFPNTLVDIWHVNATGDRSPRPNSNSMLATEGVIKGLKTGYPRLKGYAGETWLRGAWPTNARASRSSPSHDARSNADIPYLYISDIPGLIHRPRSAHSRRGALFFDDGISETVNKDVLVLTSHLHTQMWPYSTNPIHTSHGRVRSWSDGLNNNDSHGPEGHYNPSSGSRSSVRSSTRGWGASRQGLIRVLHMIWRD</sequence>
<keyword evidence="3" id="KW-1185">Reference proteome</keyword>
<dbReference type="AlphaFoldDB" id="A0A166LX92"/>
<dbReference type="Gene3D" id="2.60.130.10">
    <property type="entry name" value="Aromatic compound dioxygenase"/>
    <property type="match status" value="1"/>
</dbReference>
<reference evidence="2 3" key="1">
    <citation type="journal article" date="2016" name="Mol. Biol. Evol.">
        <title>Comparative Genomics of Early-Diverging Mushroom-Forming Fungi Provides Insights into the Origins of Lignocellulose Decay Capabilities.</title>
        <authorList>
            <person name="Nagy L.G."/>
            <person name="Riley R."/>
            <person name="Tritt A."/>
            <person name="Adam C."/>
            <person name="Daum C."/>
            <person name="Floudas D."/>
            <person name="Sun H."/>
            <person name="Yadav J.S."/>
            <person name="Pangilinan J."/>
            <person name="Larsson K.H."/>
            <person name="Matsuura K."/>
            <person name="Barry K."/>
            <person name="Labutti K."/>
            <person name="Kuo R."/>
            <person name="Ohm R.A."/>
            <person name="Bhattacharya S.S."/>
            <person name="Shirouzu T."/>
            <person name="Yoshinaga Y."/>
            <person name="Martin F.M."/>
            <person name="Grigoriev I.V."/>
            <person name="Hibbett D.S."/>
        </authorList>
    </citation>
    <scope>NUCLEOTIDE SEQUENCE [LARGE SCALE GENOMIC DNA]</scope>
    <source>
        <strain evidence="2 3">CBS 109695</strain>
    </source>
</reference>
<dbReference type="GO" id="GO:0016702">
    <property type="term" value="F:oxidoreductase activity, acting on single donors with incorporation of molecular oxygen, incorporation of two atoms of oxygen"/>
    <property type="evidence" value="ECO:0007669"/>
    <property type="project" value="InterPro"/>
</dbReference>
<feature type="region of interest" description="Disordered" evidence="1">
    <location>
        <begin position="1"/>
        <end position="34"/>
    </location>
</feature>
<dbReference type="SUPFAM" id="SSF49482">
    <property type="entry name" value="Aromatic compound dioxygenase"/>
    <property type="match status" value="1"/>
</dbReference>
<accession>A0A166LX92</accession>
<dbReference type="GO" id="GO:0005506">
    <property type="term" value="F:iron ion binding"/>
    <property type="evidence" value="ECO:0007669"/>
    <property type="project" value="InterPro"/>
</dbReference>
<dbReference type="InterPro" id="IPR015889">
    <property type="entry name" value="Intradiol_dOase_core"/>
</dbReference>
<dbReference type="OrthoDB" id="121380at2759"/>
<dbReference type="PANTHER" id="PTHR34315">
    <property type="match status" value="1"/>
</dbReference>
<dbReference type="Proteomes" id="UP000076532">
    <property type="component" value="Unassembled WGS sequence"/>
</dbReference>
<dbReference type="STRING" id="436010.A0A166LX92"/>
<organism evidence="2 3">
    <name type="scientific">Athelia psychrophila</name>
    <dbReference type="NCBI Taxonomy" id="1759441"/>
    <lineage>
        <taxon>Eukaryota</taxon>
        <taxon>Fungi</taxon>
        <taxon>Dikarya</taxon>
        <taxon>Basidiomycota</taxon>
        <taxon>Agaricomycotina</taxon>
        <taxon>Agaricomycetes</taxon>
        <taxon>Agaricomycetidae</taxon>
        <taxon>Atheliales</taxon>
        <taxon>Atheliaceae</taxon>
        <taxon>Athelia</taxon>
    </lineage>
</organism>
<proteinExistence type="predicted"/>
<evidence type="ECO:0000256" key="1">
    <source>
        <dbReference type="SAM" id="MobiDB-lite"/>
    </source>
</evidence>
<feature type="compositionally biased region" description="Low complexity" evidence="1">
    <location>
        <begin position="240"/>
        <end position="252"/>
    </location>
</feature>
<feature type="region of interest" description="Disordered" evidence="1">
    <location>
        <begin position="215"/>
        <end position="252"/>
    </location>
</feature>
<evidence type="ECO:0000313" key="2">
    <source>
        <dbReference type="EMBL" id="KZP23413.1"/>
    </source>
</evidence>
<evidence type="ECO:0000313" key="3">
    <source>
        <dbReference type="Proteomes" id="UP000076532"/>
    </source>
</evidence>
<name>A0A166LX92_9AGAM</name>
<gene>
    <name evidence="2" type="ORF">FIBSPDRAFT_889540</name>
</gene>
<protein>
    <submittedName>
        <fullName evidence="2">Uncharacterized protein</fullName>
    </submittedName>
</protein>